<evidence type="ECO:0000313" key="3">
    <source>
        <dbReference type="Proteomes" id="UP000618460"/>
    </source>
</evidence>
<keyword evidence="1" id="KW-1133">Transmembrane helix</keyword>
<accession>A0A917WSD9</accession>
<reference evidence="2" key="2">
    <citation type="submission" date="2020-09" db="EMBL/GenBank/DDBJ databases">
        <authorList>
            <person name="Sun Q."/>
            <person name="Zhou Y."/>
        </authorList>
    </citation>
    <scope>NUCLEOTIDE SEQUENCE</scope>
    <source>
        <strain evidence="2">CGMCC 1.6333</strain>
    </source>
</reference>
<feature type="transmembrane region" description="Helical" evidence="1">
    <location>
        <begin position="287"/>
        <end position="304"/>
    </location>
</feature>
<feature type="transmembrane region" description="Helical" evidence="1">
    <location>
        <begin position="310"/>
        <end position="329"/>
    </location>
</feature>
<feature type="transmembrane region" description="Helical" evidence="1">
    <location>
        <begin position="101"/>
        <end position="125"/>
    </location>
</feature>
<comment type="caution">
    <text evidence="2">The sequence shown here is derived from an EMBL/GenBank/DDBJ whole genome shotgun (WGS) entry which is preliminary data.</text>
</comment>
<keyword evidence="1" id="KW-0812">Transmembrane</keyword>
<dbReference type="Proteomes" id="UP000618460">
    <property type="component" value="Unassembled WGS sequence"/>
</dbReference>
<evidence type="ECO:0000256" key="1">
    <source>
        <dbReference type="SAM" id="Phobius"/>
    </source>
</evidence>
<dbReference type="AlphaFoldDB" id="A0A917WSD9"/>
<dbReference type="EMBL" id="BMLG01000002">
    <property type="protein sequence ID" value="GGM25436.1"/>
    <property type="molecule type" value="Genomic_DNA"/>
</dbReference>
<dbReference type="PIRSF" id="PIRSF037259">
    <property type="entry name" value="EcsB_ABC"/>
    <property type="match status" value="1"/>
</dbReference>
<name>A0A917WSD9_9BACI</name>
<sequence>MFNAHQLFMQRFREYVKETSRYLQYIFNGHTAIALFFLIAAAAYYYQQVLAELPKDFPSAWVIAVFFAFVLTYSPIHTLLKEADLVFVLPAEHRMGPYFRNALVYSYIFQLYLVILVVAALSPLYFASYPSSTGNTYLLFVIVLLLLKVWNLLASWWMLKVRDKVSRSIDHLVRFALQVVLFYFFIDGAHFFAAITTVLLFLMFTYNFHISTKQNVLAWDLLVEKDRTRMRSFYRLANMFTDVPHLKSTVKKRHWLVSLTTSFVPFAKVGTFNYLYRITTIRSGEYLGMYLRLFVIGALAIYYVPNQWMALVFGVLFIYLTGIQLMAMWHHHKTILWLDLYPVSKALRMHSFTGWIQRLLSLQTLGFALVFLLLSNYNGMIMMLISGGAVVLLFVQGYMKRKLT</sequence>
<evidence type="ECO:0000313" key="2">
    <source>
        <dbReference type="EMBL" id="GGM25436.1"/>
    </source>
</evidence>
<feature type="transmembrane region" description="Helical" evidence="1">
    <location>
        <begin position="355"/>
        <end position="374"/>
    </location>
</feature>
<keyword evidence="3" id="KW-1185">Reference proteome</keyword>
<reference evidence="2" key="1">
    <citation type="journal article" date="2014" name="Int. J. Syst. Evol. Microbiol.">
        <title>Complete genome sequence of Corynebacterium casei LMG S-19264T (=DSM 44701T), isolated from a smear-ripened cheese.</title>
        <authorList>
            <consortium name="US DOE Joint Genome Institute (JGI-PGF)"/>
            <person name="Walter F."/>
            <person name="Albersmeier A."/>
            <person name="Kalinowski J."/>
            <person name="Ruckert C."/>
        </authorList>
    </citation>
    <scope>NUCLEOTIDE SEQUENCE</scope>
    <source>
        <strain evidence="2">CGMCC 1.6333</strain>
    </source>
</reference>
<feature type="transmembrane region" description="Helical" evidence="1">
    <location>
        <begin position="21"/>
        <end position="46"/>
    </location>
</feature>
<dbReference type="InterPro" id="IPR010288">
    <property type="entry name" value="EcsB_ABC"/>
</dbReference>
<feature type="transmembrane region" description="Helical" evidence="1">
    <location>
        <begin position="137"/>
        <end position="159"/>
    </location>
</feature>
<dbReference type="OrthoDB" id="2447941at2"/>
<dbReference type="GO" id="GO:0016020">
    <property type="term" value="C:membrane"/>
    <property type="evidence" value="ECO:0007669"/>
    <property type="project" value="InterPro"/>
</dbReference>
<dbReference type="Pfam" id="PF05975">
    <property type="entry name" value="EcsB"/>
    <property type="match status" value="1"/>
</dbReference>
<feature type="transmembrane region" description="Helical" evidence="1">
    <location>
        <begin position="180"/>
        <end position="204"/>
    </location>
</feature>
<keyword evidence="1" id="KW-0472">Membrane</keyword>
<dbReference type="RefSeq" id="WP_117153359.1">
    <property type="nucleotide sequence ID" value="NZ_BMLG01000002.1"/>
</dbReference>
<protein>
    <submittedName>
        <fullName evidence="2">ABC transporter permease</fullName>
    </submittedName>
</protein>
<organism evidence="2 3">
    <name type="scientific">Paraliobacillus quinghaiensis</name>
    <dbReference type="NCBI Taxonomy" id="470815"/>
    <lineage>
        <taxon>Bacteria</taxon>
        <taxon>Bacillati</taxon>
        <taxon>Bacillota</taxon>
        <taxon>Bacilli</taxon>
        <taxon>Bacillales</taxon>
        <taxon>Bacillaceae</taxon>
        <taxon>Paraliobacillus</taxon>
    </lineage>
</organism>
<feature type="transmembrane region" description="Helical" evidence="1">
    <location>
        <begin position="58"/>
        <end position="80"/>
    </location>
</feature>
<feature type="transmembrane region" description="Helical" evidence="1">
    <location>
        <begin position="380"/>
        <end position="399"/>
    </location>
</feature>
<gene>
    <name evidence="2" type="ORF">GCM10011351_08900</name>
</gene>
<proteinExistence type="predicted"/>
<feature type="transmembrane region" description="Helical" evidence="1">
    <location>
        <begin position="255"/>
        <end position="275"/>
    </location>
</feature>